<comment type="similarity">
    <text evidence="1">Belongs to the peptidase S1C family.</text>
</comment>
<protein>
    <submittedName>
        <fullName evidence="5">S1-C subfamily serine protease</fullName>
    </submittedName>
</protein>
<gene>
    <name evidence="5" type="ORF">LZ11_00770</name>
</gene>
<sequence length="370" mass="39618">MEQDKGRRSELKKILLVAVLCALIGALSATAVTTSILYGQRTGAPERLPRQAQRVEEESRSPIPDIAREVAPAVVGIVTVRIDRDFFFRPIRSEAVGSGVIVDPKGYILTNDHVVGGVDRIKVYLGDGRSFPAERLYSDPGLDLAVIKINAENLTTARLGDSDRVVVGDLAVAIGNPLGLTLQRTVTAGIISALKRTVVLKGEQGNVLMQDLIQTDASINPGNSGGPLVNGRGEVIGINTVKASQAEAIGFAIPINIAKPILKSIAEKGRFEKPYIGVKGIDREIARLMDVDVPVDGGVYVLEVTEKSPAALAGLKEGDVITRIADRPVDSVAKMRQVLYSLGPGRKIEVELIRGGRKMIKTLVVEEERG</sequence>
<evidence type="ECO:0000313" key="6">
    <source>
        <dbReference type="Proteomes" id="UP000322294"/>
    </source>
</evidence>
<comment type="caution">
    <text evidence="5">The sequence shown here is derived from an EMBL/GenBank/DDBJ whole genome shotgun (WGS) entry which is preliminary data.</text>
</comment>
<dbReference type="Gene3D" id="2.30.42.10">
    <property type="match status" value="1"/>
</dbReference>
<name>A0A5S5AXH6_9FIRM</name>
<reference evidence="5 6" key="1">
    <citation type="submission" date="2019-07" db="EMBL/GenBank/DDBJ databases">
        <title>Genomic Encyclopedia of Type Strains, Phase I: the one thousand microbial genomes (KMG-I) project.</title>
        <authorList>
            <person name="Kyrpides N."/>
        </authorList>
    </citation>
    <scope>NUCLEOTIDE SEQUENCE [LARGE SCALE GENOMIC DNA]</scope>
    <source>
        <strain evidence="5 6">DSM 16647</strain>
    </source>
</reference>
<dbReference type="EMBL" id="VNHO01000006">
    <property type="protein sequence ID" value="TYP57456.1"/>
    <property type="molecule type" value="Genomic_DNA"/>
</dbReference>
<dbReference type="CDD" id="cd06779">
    <property type="entry name" value="cpPDZ_Deg_HtrA-like"/>
    <property type="match status" value="1"/>
</dbReference>
<dbReference type="InterPro" id="IPR036034">
    <property type="entry name" value="PDZ_sf"/>
</dbReference>
<dbReference type="Pfam" id="PF13365">
    <property type="entry name" value="Trypsin_2"/>
    <property type="match status" value="1"/>
</dbReference>
<dbReference type="SMART" id="SM00228">
    <property type="entry name" value="PDZ"/>
    <property type="match status" value="1"/>
</dbReference>
<accession>A0A5S5AXH6</accession>
<dbReference type="PANTHER" id="PTHR22939">
    <property type="entry name" value="SERINE PROTEASE FAMILY S1C HTRA-RELATED"/>
    <property type="match status" value="1"/>
</dbReference>
<dbReference type="Pfam" id="PF13180">
    <property type="entry name" value="PDZ_2"/>
    <property type="match status" value="1"/>
</dbReference>
<evidence type="ECO:0000256" key="3">
    <source>
        <dbReference type="ARBA" id="ARBA00022801"/>
    </source>
</evidence>
<dbReference type="PROSITE" id="PS50106">
    <property type="entry name" value="PDZ"/>
    <property type="match status" value="1"/>
</dbReference>
<dbReference type="InterPro" id="IPR009003">
    <property type="entry name" value="Peptidase_S1_PA"/>
</dbReference>
<dbReference type="SUPFAM" id="SSF50156">
    <property type="entry name" value="PDZ domain-like"/>
    <property type="match status" value="1"/>
</dbReference>
<evidence type="ECO:0000256" key="2">
    <source>
        <dbReference type="ARBA" id="ARBA00022670"/>
    </source>
</evidence>
<dbReference type="SUPFAM" id="SSF50494">
    <property type="entry name" value="Trypsin-like serine proteases"/>
    <property type="match status" value="1"/>
</dbReference>
<evidence type="ECO:0000256" key="1">
    <source>
        <dbReference type="ARBA" id="ARBA00010541"/>
    </source>
</evidence>
<dbReference type="Proteomes" id="UP000322294">
    <property type="component" value="Unassembled WGS sequence"/>
</dbReference>
<keyword evidence="3" id="KW-0378">Hydrolase</keyword>
<evidence type="ECO:0000313" key="5">
    <source>
        <dbReference type="EMBL" id="TYP57456.1"/>
    </source>
</evidence>
<dbReference type="GO" id="GO:0004252">
    <property type="term" value="F:serine-type endopeptidase activity"/>
    <property type="evidence" value="ECO:0007669"/>
    <property type="project" value="InterPro"/>
</dbReference>
<dbReference type="InterPro" id="IPR001478">
    <property type="entry name" value="PDZ"/>
</dbReference>
<organism evidence="5 6">
    <name type="scientific">Thermosediminibacter litoriperuensis</name>
    <dbReference type="NCBI Taxonomy" id="291989"/>
    <lineage>
        <taxon>Bacteria</taxon>
        <taxon>Bacillati</taxon>
        <taxon>Bacillota</taxon>
        <taxon>Clostridia</taxon>
        <taxon>Thermosediminibacterales</taxon>
        <taxon>Thermosediminibacteraceae</taxon>
        <taxon>Thermosediminibacter</taxon>
    </lineage>
</organism>
<dbReference type="OrthoDB" id="9758917at2"/>
<dbReference type="RefSeq" id="WP_148866571.1">
    <property type="nucleotide sequence ID" value="NZ_VNHO01000006.1"/>
</dbReference>
<dbReference type="PRINTS" id="PR00834">
    <property type="entry name" value="PROTEASES2C"/>
</dbReference>
<feature type="domain" description="PDZ" evidence="4">
    <location>
        <begin position="298"/>
        <end position="356"/>
    </location>
</feature>
<keyword evidence="2 5" id="KW-0645">Protease</keyword>
<evidence type="ECO:0000259" key="4">
    <source>
        <dbReference type="PROSITE" id="PS50106"/>
    </source>
</evidence>
<keyword evidence="6" id="KW-1185">Reference proteome</keyword>
<dbReference type="AlphaFoldDB" id="A0A5S5AXH6"/>
<dbReference type="InterPro" id="IPR001940">
    <property type="entry name" value="Peptidase_S1C"/>
</dbReference>
<dbReference type="PANTHER" id="PTHR22939:SF129">
    <property type="entry name" value="SERINE PROTEASE HTRA2, MITOCHONDRIAL"/>
    <property type="match status" value="1"/>
</dbReference>
<dbReference type="Gene3D" id="2.40.10.120">
    <property type="match status" value="1"/>
</dbReference>
<proteinExistence type="inferred from homology"/>
<dbReference type="GO" id="GO:0006508">
    <property type="term" value="P:proteolysis"/>
    <property type="evidence" value="ECO:0007669"/>
    <property type="project" value="UniProtKB-KW"/>
</dbReference>